<dbReference type="RefSeq" id="WP_229776289.1">
    <property type="nucleotide sequence ID" value="NZ_BMOY01000005.1"/>
</dbReference>
<proteinExistence type="predicted"/>
<dbReference type="PANTHER" id="PTHR40446:SF2">
    <property type="entry name" value="N-ACETYLGLUCOSAMINE-1-PHOSPHODIESTER ALPHA-N-ACETYLGLUCOSAMINIDASE"/>
    <property type="match status" value="1"/>
</dbReference>
<dbReference type="EMBL" id="BMOY01000005">
    <property type="protein sequence ID" value="GGI98577.1"/>
    <property type="molecule type" value="Genomic_DNA"/>
</dbReference>
<accession>A0A917NHJ7</accession>
<comment type="caution">
    <text evidence="2">The sequence shown here is derived from an EMBL/GenBank/DDBJ whole genome shotgun (WGS) entry which is preliminary data.</text>
</comment>
<protein>
    <submittedName>
        <fullName evidence="2">Exopolysaccharide biosynthesis protein</fullName>
    </submittedName>
</protein>
<reference evidence="2" key="1">
    <citation type="journal article" date="2014" name="Int. J. Syst. Evol. Microbiol.">
        <title>Complete genome sequence of Corynebacterium casei LMG S-19264T (=DSM 44701T), isolated from a smear-ripened cheese.</title>
        <authorList>
            <consortium name="US DOE Joint Genome Institute (JGI-PGF)"/>
            <person name="Walter F."/>
            <person name="Albersmeier A."/>
            <person name="Kalinowski J."/>
            <person name="Ruckert C."/>
        </authorList>
    </citation>
    <scope>NUCLEOTIDE SEQUENCE</scope>
    <source>
        <strain evidence="2">JCM 18487</strain>
    </source>
</reference>
<feature type="domain" description="Phosphodiester glycosidase" evidence="1">
    <location>
        <begin position="148"/>
        <end position="327"/>
    </location>
</feature>
<keyword evidence="3" id="KW-1185">Reference proteome</keyword>
<dbReference type="Proteomes" id="UP000637695">
    <property type="component" value="Unassembled WGS sequence"/>
</dbReference>
<evidence type="ECO:0000259" key="1">
    <source>
        <dbReference type="Pfam" id="PF09992"/>
    </source>
</evidence>
<evidence type="ECO:0000313" key="2">
    <source>
        <dbReference type="EMBL" id="GGI98577.1"/>
    </source>
</evidence>
<dbReference type="InterPro" id="IPR018711">
    <property type="entry name" value="NAGPA"/>
</dbReference>
<gene>
    <name evidence="2" type="ORF">GCM10010885_05090</name>
</gene>
<name>A0A917NHJ7_9BACL</name>
<evidence type="ECO:0000313" key="3">
    <source>
        <dbReference type="Proteomes" id="UP000637695"/>
    </source>
</evidence>
<dbReference type="AlphaFoldDB" id="A0A917NHJ7"/>
<reference evidence="2" key="2">
    <citation type="submission" date="2020-09" db="EMBL/GenBank/DDBJ databases">
        <authorList>
            <person name="Sun Q."/>
            <person name="Ohkuma M."/>
        </authorList>
    </citation>
    <scope>NUCLEOTIDE SEQUENCE</scope>
    <source>
        <strain evidence="2">JCM 18487</strain>
    </source>
</reference>
<dbReference type="PANTHER" id="PTHR40446">
    <property type="entry name" value="N-ACETYLGLUCOSAMINE-1-PHOSPHODIESTER ALPHA-N-ACETYLGLUCOSAMINIDASE"/>
    <property type="match status" value="1"/>
</dbReference>
<organism evidence="2 3">
    <name type="scientific">Alicyclobacillus cellulosilyticus</name>
    <dbReference type="NCBI Taxonomy" id="1003997"/>
    <lineage>
        <taxon>Bacteria</taxon>
        <taxon>Bacillati</taxon>
        <taxon>Bacillota</taxon>
        <taxon>Bacilli</taxon>
        <taxon>Bacillales</taxon>
        <taxon>Alicyclobacillaceae</taxon>
        <taxon>Alicyclobacillus</taxon>
    </lineage>
</organism>
<sequence>MRPAPKVVRALTGLAWAALFLVYVWVSSALFLFQGPFPNLREFVIDSLTTSRHGYLLRPLSLYTLSWAEIRRHDPNLMNFNAGISSAEQAARDFRSVSDPTIRLETVKEATFTADVMLVRDPKRVRVAVTKYLGRVGQTVSEMVAEYHAVAGVNGGAFRDVGWQGTGGIPLGITIMNGKVIQAVPNARQPVIALTRRGALIAGAYTLPQLERLGVTQAISFGPVLVQNGVGLIRGNGGWGYAPRTAIGQRADGTIIFIVTDGRFIHGPDNVGASLHDIMDLMLRYGAVVAANLDGGSSTTMVYRGRLVNQPTDILGERKVATAFIVMPETTRPGA</sequence>
<dbReference type="Pfam" id="PF09992">
    <property type="entry name" value="NAGPA"/>
    <property type="match status" value="1"/>
</dbReference>